<reference evidence="9 10" key="2">
    <citation type="journal article" date="2011" name="ISME J.">
        <title>RNA-seq reveals cooperative metabolic interactions between two termite-gut spirochete species in co-culture.</title>
        <authorList>
            <person name="Rosenthal A.Z."/>
            <person name="Matson E.G."/>
            <person name="Eldar A."/>
            <person name="Leadbetter J.R."/>
        </authorList>
    </citation>
    <scope>NUCLEOTIDE SEQUENCE [LARGE SCALE GENOMIC DNA]</scope>
    <source>
        <strain evidence="10">ATCC BAA-887 / DSM 12427 / ZAS-2</strain>
    </source>
</reference>
<evidence type="ECO:0000256" key="5">
    <source>
        <dbReference type="ARBA" id="ARBA00022801"/>
    </source>
</evidence>
<evidence type="ECO:0000256" key="2">
    <source>
        <dbReference type="ARBA" id="ARBA00022438"/>
    </source>
</evidence>
<dbReference type="GO" id="GO:0046872">
    <property type="term" value="F:metal ion binding"/>
    <property type="evidence" value="ECO:0007669"/>
    <property type="project" value="UniProtKB-UniRule"/>
</dbReference>
<dbReference type="PANTHER" id="PTHR32481">
    <property type="entry name" value="AMINOPEPTIDASE"/>
    <property type="match status" value="1"/>
</dbReference>
<reference evidence="10" key="1">
    <citation type="submission" date="2009-12" db="EMBL/GenBank/DDBJ databases">
        <title>Complete sequence of Treponema primitia strain ZAS-2.</title>
        <authorList>
            <person name="Tetu S.G."/>
            <person name="Matson E."/>
            <person name="Ren Q."/>
            <person name="Seshadri R."/>
            <person name="Elbourne L."/>
            <person name="Hassan K.A."/>
            <person name="Durkin A."/>
            <person name="Radune D."/>
            <person name="Mohamoud Y."/>
            <person name="Shay R."/>
            <person name="Jin S."/>
            <person name="Zhang X."/>
            <person name="Lucey K."/>
            <person name="Ballor N.R."/>
            <person name="Ottesen E."/>
            <person name="Rosenthal R."/>
            <person name="Allen A."/>
            <person name="Leadbetter J.R."/>
            <person name="Paulsen I.T."/>
        </authorList>
    </citation>
    <scope>NUCLEOTIDE SEQUENCE [LARGE SCALE GENOMIC DNA]</scope>
    <source>
        <strain evidence="10">ATCC BAA-887 / DSM 12427 / ZAS-2</strain>
    </source>
</reference>
<proteinExistence type="inferred from homology"/>
<keyword evidence="2" id="KW-0031">Aminopeptidase</keyword>
<organism evidence="9 10">
    <name type="scientific">Treponema primitia (strain ATCC BAA-887 / DSM 12427 / ZAS-2)</name>
    <dbReference type="NCBI Taxonomy" id="545694"/>
    <lineage>
        <taxon>Bacteria</taxon>
        <taxon>Pseudomonadati</taxon>
        <taxon>Spirochaetota</taxon>
        <taxon>Spirochaetia</taxon>
        <taxon>Spirochaetales</taxon>
        <taxon>Treponemataceae</taxon>
        <taxon>Treponema</taxon>
    </lineage>
</organism>
<keyword evidence="10" id="KW-1185">Reference proteome</keyword>
<gene>
    <name evidence="9" type="ordered locus">TREPR_2426</name>
</gene>
<comment type="cofactor">
    <cofactor evidence="8">
        <name>a divalent metal cation</name>
        <dbReference type="ChEBI" id="CHEBI:60240"/>
    </cofactor>
    <text evidence="8">Binds 2 divalent metal cations per subunit.</text>
</comment>
<keyword evidence="3" id="KW-0645">Protease</keyword>
<dbReference type="KEGG" id="tpi:TREPR_2426"/>
<keyword evidence="9" id="KW-0326">Glycosidase</keyword>
<dbReference type="EMBL" id="CP001843">
    <property type="protein sequence ID" value="AEF87011.1"/>
    <property type="molecule type" value="Genomic_DNA"/>
</dbReference>
<dbReference type="HOGENOM" id="CLU_047249_1_0_12"/>
<dbReference type="Gene3D" id="2.40.30.40">
    <property type="entry name" value="Peptidase M42, domain 2"/>
    <property type="match status" value="1"/>
</dbReference>
<evidence type="ECO:0000256" key="3">
    <source>
        <dbReference type="ARBA" id="ARBA00022670"/>
    </source>
</evidence>
<evidence type="ECO:0000256" key="1">
    <source>
        <dbReference type="ARBA" id="ARBA00006272"/>
    </source>
</evidence>
<dbReference type="PIRSF" id="PIRSF001123">
    <property type="entry name" value="PepA_GA"/>
    <property type="match status" value="1"/>
</dbReference>
<accession>F5YHF6</accession>
<dbReference type="GO" id="GO:0008810">
    <property type="term" value="F:cellulase activity"/>
    <property type="evidence" value="ECO:0007669"/>
    <property type="project" value="UniProtKB-EC"/>
</dbReference>
<dbReference type="EC" id="3.2.1.4" evidence="9"/>
<dbReference type="InterPro" id="IPR051464">
    <property type="entry name" value="Peptidase_M42_aminopept"/>
</dbReference>
<evidence type="ECO:0000256" key="8">
    <source>
        <dbReference type="PIRSR" id="PIRSR001123-2"/>
    </source>
</evidence>
<feature type="binding site" evidence="8">
    <location>
        <position position="226"/>
    </location>
    <ligand>
        <name>Zn(2+)</name>
        <dbReference type="ChEBI" id="CHEBI:29105"/>
        <label>1</label>
    </ligand>
</feature>
<keyword evidence="4 8" id="KW-0479">Metal-binding</keyword>
<evidence type="ECO:0000313" key="9">
    <source>
        <dbReference type="EMBL" id="AEF87011.1"/>
    </source>
</evidence>
<sequence>MSIIALLRELCTLDGVSGMEAEVRDYIIKKAKPHAEELQVDPLGNVLVLRKGKKRPEKRVMLCAHMDEVGFIIKDISPEGLLKFSALGGIDRRVILGKRLKVGPKKLPGVLSIKAYHLVDKEEEKVSPKIDDLFIDIGAQSREEAEKLVSIGDICSFDSDFVEFGNGFVKAKAIDDRIGCAVMLRLIEEEPAVDTWFAFVTQEELGLRGSPGAAFAIHPEIALILESTTAADLPSVEGHRKSCSPGKGAVLPFMDNSAIYDHAMFDDLRRIAIEKGILWQYKTIVAGGTDAGSIQRSHEGVQVAVIAAAVRCIHSPICIAYAPDFEEILKLARAYLEYLGE</sequence>
<dbReference type="GO" id="GO:0006508">
    <property type="term" value="P:proteolysis"/>
    <property type="evidence" value="ECO:0007669"/>
    <property type="project" value="UniProtKB-KW"/>
</dbReference>
<dbReference type="InterPro" id="IPR008007">
    <property type="entry name" value="Peptidase_M42"/>
</dbReference>
<feature type="binding site" evidence="8">
    <location>
        <position position="65"/>
    </location>
    <ligand>
        <name>Zn(2+)</name>
        <dbReference type="ChEBI" id="CHEBI:29105"/>
        <label>1</label>
    </ligand>
</feature>
<dbReference type="OrthoDB" id="9772053at2"/>
<name>F5YHF6_TREPZ</name>
<feature type="binding site" evidence="8">
    <location>
        <position position="204"/>
    </location>
    <ligand>
        <name>Zn(2+)</name>
        <dbReference type="ChEBI" id="CHEBI:29105"/>
        <label>2</label>
    </ligand>
</feature>
<dbReference type="SUPFAM" id="SSF101821">
    <property type="entry name" value="Aminopeptidase/glucanase lid domain"/>
    <property type="match status" value="1"/>
</dbReference>
<comment type="similarity">
    <text evidence="1 6">Belongs to the peptidase M42 family.</text>
</comment>
<dbReference type="PANTHER" id="PTHR32481:SF5">
    <property type="entry name" value="ENDOGLUCANASE"/>
    <property type="match status" value="1"/>
</dbReference>
<dbReference type="RefSeq" id="WP_015707781.1">
    <property type="nucleotide sequence ID" value="NC_015578.1"/>
</dbReference>
<dbReference type="SMR" id="F5YHF6"/>
<dbReference type="AlphaFoldDB" id="F5YHF6"/>
<dbReference type="Pfam" id="PF05343">
    <property type="entry name" value="Peptidase_M42"/>
    <property type="match status" value="1"/>
</dbReference>
<evidence type="ECO:0000256" key="6">
    <source>
        <dbReference type="PIRNR" id="PIRNR001123"/>
    </source>
</evidence>
<dbReference type="STRING" id="545694.TREPR_2426"/>
<feature type="binding site" evidence="8">
    <location>
        <position position="175"/>
    </location>
    <ligand>
        <name>Zn(2+)</name>
        <dbReference type="ChEBI" id="CHEBI:29105"/>
        <label>1</label>
    </ligand>
</feature>
<feature type="binding site" evidence="8">
    <location>
        <position position="175"/>
    </location>
    <ligand>
        <name>Zn(2+)</name>
        <dbReference type="ChEBI" id="CHEBI:29105"/>
        <label>2</label>
    </ligand>
</feature>
<protein>
    <submittedName>
        <fullName evidence="9">Endoglucanase M (EGM) (Endo-1,4-beta-glucanase)(Cellulase M)</fullName>
        <ecNumber evidence="9">3.2.1.4</ecNumber>
    </submittedName>
</protein>
<dbReference type="InterPro" id="IPR023367">
    <property type="entry name" value="Peptidase_M42_dom2"/>
</dbReference>
<feature type="binding site" evidence="8">
    <location>
        <position position="314"/>
    </location>
    <ligand>
        <name>Zn(2+)</name>
        <dbReference type="ChEBI" id="CHEBI:29105"/>
        <label>2</label>
    </ligand>
</feature>
<evidence type="ECO:0000256" key="7">
    <source>
        <dbReference type="PIRSR" id="PIRSR001123-1"/>
    </source>
</evidence>
<dbReference type="eggNOG" id="COG1363">
    <property type="taxonomic scope" value="Bacteria"/>
</dbReference>
<dbReference type="Gene3D" id="3.40.630.10">
    <property type="entry name" value="Zn peptidases"/>
    <property type="match status" value="1"/>
</dbReference>
<feature type="active site" description="Proton acceptor" evidence="7">
    <location>
        <position position="203"/>
    </location>
</feature>
<dbReference type="SUPFAM" id="SSF53187">
    <property type="entry name" value="Zn-dependent exopeptidases"/>
    <property type="match status" value="1"/>
</dbReference>
<keyword evidence="5 9" id="KW-0378">Hydrolase</keyword>
<dbReference type="GO" id="GO:0004177">
    <property type="term" value="F:aminopeptidase activity"/>
    <property type="evidence" value="ECO:0007669"/>
    <property type="project" value="UniProtKB-UniRule"/>
</dbReference>
<dbReference type="Proteomes" id="UP000009223">
    <property type="component" value="Chromosome"/>
</dbReference>
<evidence type="ECO:0000256" key="4">
    <source>
        <dbReference type="ARBA" id="ARBA00022723"/>
    </source>
</evidence>
<evidence type="ECO:0000313" key="10">
    <source>
        <dbReference type="Proteomes" id="UP000009223"/>
    </source>
</evidence>